<name>A0AAD7NGD7_9AGAR</name>
<feature type="compositionally biased region" description="Polar residues" evidence="1">
    <location>
        <begin position="11"/>
        <end position="26"/>
    </location>
</feature>
<evidence type="ECO:0000313" key="3">
    <source>
        <dbReference type="EMBL" id="KAJ7759782.1"/>
    </source>
</evidence>
<keyword evidence="2" id="KW-0812">Transmembrane</keyword>
<feature type="region of interest" description="Disordered" evidence="1">
    <location>
        <begin position="1"/>
        <end position="43"/>
    </location>
</feature>
<feature type="compositionally biased region" description="Basic and acidic residues" evidence="1">
    <location>
        <begin position="1"/>
        <end position="10"/>
    </location>
</feature>
<feature type="transmembrane region" description="Helical" evidence="2">
    <location>
        <begin position="63"/>
        <end position="85"/>
    </location>
</feature>
<keyword evidence="2" id="KW-1133">Transmembrane helix</keyword>
<reference evidence="3" key="1">
    <citation type="submission" date="2023-03" db="EMBL/GenBank/DDBJ databases">
        <title>Massive genome expansion in bonnet fungi (Mycena s.s.) driven by repeated elements and novel gene families across ecological guilds.</title>
        <authorList>
            <consortium name="Lawrence Berkeley National Laboratory"/>
            <person name="Harder C.B."/>
            <person name="Miyauchi S."/>
            <person name="Viragh M."/>
            <person name="Kuo A."/>
            <person name="Thoen E."/>
            <person name="Andreopoulos B."/>
            <person name="Lu D."/>
            <person name="Skrede I."/>
            <person name="Drula E."/>
            <person name="Henrissat B."/>
            <person name="Morin E."/>
            <person name="Kohler A."/>
            <person name="Barry K."/>
            <person name="LaButti K."/>
            <person name="Morin E."/>
            <person name="Salamov A."/>
            <person name="Lipzen A."/>
            <person name="Mereny Z."/>
            <person name="Hegedus B."/>
            <person name="Baldrian P."/>
            <person name="Stursova M."/>
            <person name="Weitz H."/>
            <person name="Taylor A."/>
            <person name="Grigoriev I.V."/>
            <person name="Nagy L.G."/>
            <person name="Martin F."/>
            <person name="Kauserud H."/>
        </authorList>
    </citation>
    <scope>NUCLEOTIDE SEQUENCE</scope>
    <source>
        <strain evidence="3">CBHHK188m</strain>
    </source>
</reference>
<evidence type="ECO:0000256" key="1">
    <source>
        <dbReference type="SAM" id="MobiDB-lite"/>
    </source>
</evidence>
<dbReference type="AlphaFoldDB" id="A0AAD7NGD7"/>
<proteinExistence type="predicted"/>
<gene>
    <name evidence="3" type="ORF">DFH07DRAFT_1060172</name>
</gene>
<dbReference type="Proteomes" id="UP001215280">
    <property type="component" value="Unassembled WGS sequence"/>
</dbReference>
<accession>A0AAD7NGD7</accession>
<comment type="caution">
    <text evidence="3">The sequence shown here is derived from an EMBL/GenBank/DDBJ whole genome shotgun (WGS) entry which is preliminary data.</text>
</comment>
<sequence>MFSKNPEHSDPSLSFPGSSPDSANTDGSEKHSGRLTSPGTPGLPLRASNRFNIGVFISKLKGWPAIVIGGHLIIQVAAWTFFAIVQSRKGIALPPSSANWVNNHGHAVTLISTAIATVVSTCSSYLFSLGLRRSLALHLHRDGMSLAEFMASVKISTRSLVLDPGRRRWSATSIILFILTLIQTSSFNTLIRPIRIVIEYPMNGTEIDLGSSALQQMQDSGKLDFCVKQSNNLPAFTPGQTESGYTSKSRTFDSSTAGILSLTRADLEPVDASAWFDGNNTSTGTLNVTDPAEGVSQYYTVTQQGFTANVTCEFQDDLSATGANLQTNTVEAWSTGVQSSNVTYTQLTSACAAGDNPRLNFTYGYTAGTPANASYILMVACQSGGDYTLIFLSAGMYDFMNTTVEVDYTDVNIFAGTIQTGPVKLPPSLVRSKPPIWT</sequence>
<keyword evidence="4" id="KW-1185">Reference proteome</keyword>
<feature type="transmembrane region" description="Helical" evidence="2">
    <location>
        <begin position="106"/>
        <end position="127"/>
    </location>
</feature>
<organism evidence="3 4">
    <name type="scientific">Mycena maculata</name>
    <dbReference type="NCBI Taxonomy" id="230809"/>
    <lineage>
        <taxon>Eukaryota</taxon>
        <taxon>Fungi</taxon>
        <taxon>Dikarya</taxon>
        <taxon>Basidiomycota</taxon>
        <taxon>Agaricomycotina</taxon>
        <taxon>Agaricomycetes</taxon>
        <taxon>Agaricomycetidae</taxon>
        <taxon>Agaricales</taxon>
        <taxon>Marasmiineae</taxon>
        <taxon>Mycenaceae</taxon>
        <taxon>Mycena</taxon>
    </lineage>
</organism>
<evidence type="ECO:0000256" key="2">
    <source>
        <dbReference type="SAM" id="Phobius"/>
    </source>
</evidence>
<evidence type="ECO:0000313" key="4">
    <source>
        <dbReference type="Proteomes" id="UP001215280"/>
    </source>
</evidence>
<dbReference type="EMBL" id="JARJLG010000051">
    <property type="protein sequence ID" value="KAJ7759782.1"/>
    <property type="molecule type" value="Genomic_DNA"/>
</dbReference>
<keyword evidence="2" id="KW-0472">Membrane</keyword>
<feature type="transmembrane region" description="Helical" evidence="2">
    <location>
        <begin position="169"/>
        <end position="191"/>
    </location>
</feature>
<protein>
    <submittedName>
        <fullName evidence="3">Uncharacterized protein</fullName>
    </submittedName>
</protein>